<accession>A0A512L365</accession>
<evidence type="ECO:0000313" key="2">
    <source>
        <dbReference type="Proteomes" id="UP000321337"/>
    </source>
</evidence>
<dbReference type="PANTHER" id="PTHR13061:SF56">
    <property type="entry name" value="PROTEIN YRDA"/>
    <property type="match status" value="1"/>
</dbReference>
<keyword evidence="2" id="KW-1185">Reference proteome</keyword>
<evidence type="ECO:0000313" key="1">
    <source>
        <dbReference type="EMBL" id="GEP28913.1"/>
    </source>
</evidence>
<comment type="caution">
    <text evidence="1">The sequence shown here is derived from an EMBL/GenBank/DDBJ whole genome shotgun (WGS) entry which is preliminary data.</text>
</comment>
<dbReference type="Pfam" id="PF00132">
    <property type="entry name" value="Hexapep"/>
    <property type="match status" value="2"/>
</dbReference>
<organism evidence="1 2">
    <name type="scientific">Sulfuriferula plumbiphila</name>
    <dbReference type="NCBI Taxonomy" id="171865"/>
    <lineage>
        <taxon>Bacteria</taxon>
        <taxon>Pseudomonadati</taxon>
        <taxon>Pseudomonadota</taxon>
        <taxon>Betaproteobacteria</taxon>
        <taxon>Nitrosomonadales</taxon>
        <taxon>Sulfuricellaceae</taxon>
        <taxon>Sulfuriferula</taxon>
    </lineage>
</organism>
<name>A0A512L365_9PROT</name>
<gene>
    <name evidence="1" type="ORF">TPL01_00510</name>
</gene>
<dbReference type="InterPro" id="IPR050484">
    <property type="entry name" value="Transf_Hexapept/Carb_Anhydrase"/>
</dbReference>
<dbReference type="InterPro" id="IPR001451">
    <property type="entry name" value="Hexapep"/>
</dbReference>
<dbReference type="Proteomes" id="UP000321337">
    <property type="component" value="Unassembled WGS sequence"/>
</dbReference>
<dbReference type="PANTHER" id="PTHR13061">
    <property type="entry name" value="DYNACTIN SUBUNIT P25"/>
    <property type="match status" value="1"/>
</dbReference>
<dbReference type="OrthoDB" id="9803036at2"/>
<protein>
    <submittedName>
        <fullName evidence="1">Gamma carbonic anhydrase family protein</fullName>
    </submittedName>
</protein>
<dbReference type="Gene3D" id="2.160.10.10">
    <property type="entry name" value="Hexapeptide repeat proteins"/>
    <property type="match status" value="1"/>
</dbReference>
<dbReference type="EMBL" id="BKAD01000001">
    <property type="protein sequence ID" value="GEP28913.1"/>
    <property type="molecule type" value="Genomic_DNA"/>
</dbReference>
<dbReference type="SUPFAM" id="SSF51161">
    <property type="entry name" value="Trimeric LpxA-like enzymes"/>
    <property type="match status" value="1"/>
</dbReference>
<dbReference type="InterPro" id="IPR047324">
    <property type="entry name" value="LbH_gamma_CA-like"/>
</dbReference>
<dbReference type="AlphaFoldDB" id="A0A512L365"/>
<dbReference type="RefSeq" id="WP_147069600.1">
    <property type="nucleotide sequence ID" value="NZ_AP021884.1"/>
</dbReference>
<dbReference type="CDD" id="cd04645">
    <property type="entry name" value="LbH_gamma_CA_like"/>
    <property type="match status" value="1"/>
</dbReference>
<proteinExistence type="predicted"/>
<reference evidence="1 2" key="1">
    <citation type="submission" date="2019-07" db="EMBL/GenBank/DDBJ databases">
        <title>Whole genome shotgun sequence of Thiobacillus plumbophilus NBRC 107929.</title>
        <authorList>
            <person name="Hosoyama A."/>
            <person name="Uohara A."/>
            <person name="Ohji S."/>
            <person name="Ichikawa N."/>
        </authorList>
    </citation>
    <scope>NUCLEOTIDE SEQUENCE [LARGE SCALE GENOMIC DNA]</scope>
    <source>
        <strain evidence="1 2">NBRC 107929</strain>
    </source>
</reference>
<sequence length="183" mass="19294">MSGQPSAQNVQVFRGVRPRIGRGSWIHDSARVIGDVSLGDNVSIWCGAVIRGDVNSISIGAGTNIQDNSVLHVSHQTGRDPAGSPLIIGANVTVGHSVILHGCTIGDECLIGMGSIVMDKVVIEPRVLLGAGSLVPEGKVLSSGHLYIGRPAKLVRALTDAELAYFNYSAEHYAKLARDYQQG</sequence>
<dbReference type="InterPro" id="IPR011004">
    <property type="entry name" value="Trimer_LpxA-like_sf"/>
</dbReference>